<comment type="caution">
    <text evidence="2">The sequence shown here is derived from an EMBL/GenBank/DDBJ whole genome shotgun (WGS) entry which is preliminary data.</text>
</comment>
<feature type="compositionally biased region" description="Polar residues" evidence="1">
    <location>
        <begin position="83"/>
        <end position="96"/>
    </location>
</feature>
<organism evidence="2 3">
    <name type="scientific">Amycolatopsis heterodermiae</name>
    <dbReference type="NCBI Taxonomy" id="3110235"/>
    <lineage>
        <taxon>Bacteria</taxon>
        <taxon>Bacillati</taxon>
        <taxon>Actinomycetota</taxon>
        <taxon>Actinomycetes</taxon>
        <taxon>Pseudonocardiales</taxon>
        <taxon>Pseudonocardiaceae</taxon>
        <taxon>Amycolatopsis</taxon>
    </lineage>
</organism>
<proteinExistence type="predicted"/>
<dbReference type="EMBL" id="JAYFSI010000002">
    <property type="protein sequence ID" value="MEA5360694.1"/>
    <property type="molecule type" value="Genomic_DNA"/>
</dbReference>
<feature type="region of interest" description="Disordered" evidence="1">
    <location>
        <begin position="83"/>
        <end position="104"/>
    </location>
</feature>
<evidence type="ECO:0008006" key="4">
    <source>
        <dbReference type="Google" id="ProtNLM"/>
    </source>
</evidence>
<gene>
    <name evidence="2" type="ORF">VA596_14185</name>
</gene>
<dbReference type="SUPFAM" id="SSF140453">
    <property type="entry name" value="EsxAB dimer-like"/>
    <property type="match status" value="1"/>
</dbReference>
<reference evidence="2 3" key="1">
    <citation type="submission" date="2023-12" db="EMBL/GenBank/DDBJ databases">
        <title>Amycolatopsis sp. V23-08.</title>
        <authorList>
            <person name="Somphong A."/>
        </authorList>
    </citation>
    <scope>NUCLEOTIDE SEQUENCE [LARGE SCALE GENOMIC DNA]</scope>
    <source>
        <strain evidence="2 3">V23-08</strain>
    </source>
</reference>
<evidence type="ECO:0000313" key="2">
    <source>
        <dbReference type="EMBL" id="MEA5360694.1"/>
    </source>
</evidence>
<name>A0ABU5R4W1_9PSEU</name>
<sequence length="104" mass="10262">MSGGYTATTEALSSASKNIGQLSEQLLDDNPDLSSTPVDAAGFGQAHGAHATKYTAGVQALWAAVSGYSSTLGSFGTNLGTAGSTYSANEDNQAGAITTAGADL</sequence>
<evidence type="ECO:0000313" key="3">
    <source>
        <dbReference type="Proteomes" id="UP001304298"/>
    </source>
</evidence>
<dbReference type="InterPro" id="IPR036689">
    <property type="entry name" value="ESAT-6-like_sf"/>
</dbReference>
<accession>A0ABU5R4W1</accession>
<feature type="region of interest" description="Disordered" evidence="1">
    <location>
        <begin position="22"/>
        <end position="42"/>
    </location>
</feature>
<keyword evidence="3" id="KW-1185">Reference proteome</keyword>
<dbReference type="Proteomes" id="UP001304298">
    <property type="component" value="Unassembled WGS sequence"/>
</dbReference>
<dbReference type="RefSeq" id="WP_323327059.1">
    <property type="nucleotide sequence ID" value="NZ_JAYFSI010000002.1"/>
</dbReference>
<evidence type="ECO:0000256" key="1">
    <source>
        <dbReference type="SAM" id="MobiDB-lite"/>
    </source>
</evidence>
<protein>
    <recommendedName>
        <fullName evidence="4">Excreted virulence factor EspC, type VII ESX diderm</fullName>
    </recommendedName>
</protein>